<proteinExistence type="predicted"/>
<evidence type="ECO:0000313" key="4">
    <source>
        <dbReference type="Proteomes" id="UP001177595"/>
    </source>
</evidence>
<keyword evidence="1" id="KW-0175">Coiled coil</keyword>
<accession>A0AA95K854</accession>
<dbReference type="GO" id="GO:0044659">
    <property type="term" value="P:viral release from host cell by cytolysis"/>
    <property type="evidence" value="ECO:0007669"/>
    <property type="project" value="InterPro"/>
</dbReference>
<organism evidence="3 4">
    <name type="scientific">Arsenophonus nasoniae</name>
    <name type="common">son-killer infecting Nasonia vitripennis</name>
    <dbReference type="NCBI Taxonomy" id="638"/>
    <lineage>
        <taxon>Bacteria</taxon>
        <taxon>Pseudomonadati</taxon>
        <taxon>Pseudomonadota</taxon>
        <taxon>Gammaproteobacteria</taxon>
        <taxon>Enterobacterales</taxon>
        <taxon>Morganellaceae</taxon>
        <taxon>Arsenophonus</taxon>
    </lineage>
</organism>
<dbReference type="Proteomes" id="UP001177595">
    <property type="component" value="Chromosome"/>
</dbReference>
<reference evidence="3" key="1">
    <citation type="submission" date="2023-04" db="EMBL/GenBank/DDBJ databases">
        <title>Genome dynamics across the evolutionary transition to endosymbiosis.</title>
        <authorList>
            <person name="Siozios S."/>
            <person name="Nadal-Jimenez P."/>
            <person name="Azagi T."/>
            <person name="Sprong H."/>
            <person name="Frost C.L."/>
            <person name="Parratt S.R."/>
            <person name="Taylor G."/>
            <person name="Brettell L."/>
            <person name="Lew K.C."/>
            <person name="Croft L."/>
            <person name="King K.C."/>
            <person name="Brockhurst M.A."/>
            <person name="Hypsa V."/>
            <person name="Novakova E."/>
            <person name="Darby A.C."/>
            <person name="Hurst G.D.D."/>
        </authorList>
    </citation>
    <scope>NUCLEOTIDE SEQUENCE</scope>
    <source>
        <strain evidence="3">APv</strain>
    </source>
</reference>
<evidence type="ECO:0000256" key="2">
    <source>
        <dbReference type="SAM" id="Phobius"/>
    </source>
</evidence>
<name>A0AA95K854_9GAMM</name>
<dbReference type="Pfam" id="PF03245">
    <property type="entry name" value="Phage_lysis"/>
    <property type="match status" value="1"/>
</dbReference>
<keyword evidence="2" id="KW-1133">Transmembrane helix</keyword>
<protein>
    <submittedName>
        <fullName evidence="3">Lysis protein</fullName>
    </submittedName>
</protein>
<feature type="transmembrane region" description="Helical" evidence="2">
    <location>
        <begin position="6"/>
        <end position="23"/>
    </location>
</feature>
<evidence type="ECO:0000256" key="1">
    <source>
        <dbReference type="SAM" id="Coils"/>
    </source>
</evidence>
<sequence length="152" mass="17762">MLWRPYPFVVVIIAALILSLVFLNSRYKTVKQNYHTLKQKYHEQIEALELQQQKIAALRQLDIKHTEELNNAKAEIDKLNDAVRAGVKRLRVNAVCGAPKTTTAKSRYDEATPQLGEAAREDYFHLREMIVENEKQTEYLQRYIKTQCQFPL</sequence>
<dbReference type="EMBL" id="CP123504">
    <property type="protein sequence ID" value="WGM00036.1"/>
    <property type="molecule type" value="Genomic_DNA"/>
</dbReference>
<dbReference type="AlphaFoldDB" id="A0AA95K854"/>
<keyword evidence="2" id="KW-0472">Membrane</keyword>
<dbReference type="InterPro" id="IPR004929">
    <property type="entry name" value="I-spanin"/>
</dbReference>
<dbReference type="RefSeq" id="WP_280623615.1">
    <property type="nucleotide sequence ID" value="NZ_CP123504.1"/>
</dbReference>
<keyword evidence="2" id="KW-0812">Transmembrane</keyword>
<feature type="coiled-coil region" evidence="1">
    <location>
        <begin position="31"/>
        <end position="89"/>
    </location>
</feature>
<evidence type="ECO:0000313" key="3">
    <source>
        <dbReference type="EMBL" id="WGM00036.1"/>
    </source>
</evidence>
<gene>
    <name evidence="3" type="ORF">QE210_08960</name>
</gene>